<dbReference type="AlphaFoldDB" id="A0ABD5NG70"/>
<evidence type="ECO:0008006" key="3">
    <source>
        <dbReference type="Google" id="ProtNLM"/>
    </source>
</evidence>
<proteinExistence type="predicted"/>
<evidence type="ECO:0000313" key="2">
    <source>
        <dbReference type="Proteomes" id="UP001595660"/>
    </source>
</evidence>
<dbReference type="PROSITE" id="PS51257">
    <property type="entry name" value="PROKAR_LIPOPROTEIN"/>
    <property type="match status" value="1"/>
</dbReference>
<dbReference type="GeneID" id="69118977"/>
<sequence length="344" mass="36750">MPSTNRRQFLAAAGAAGAAGLAGCGALGGGGRPDVNTGSGLDEDTSHALQSEQVYLAGDASDLPDPPNTVDSIDDADAVLATTDADRVPLVRALRDHKPVAFDGGDAQSALRGLLESTRQNYTFGVEEVRARPVPVAVAVPGRNGTVDTYTFVDDGGWDDPVLDAFGWALVGRVPECDTFVPESSADSMYDYAGSAHVVGRLDTGEAYVSRTTATVSRQDAGRFVRLRTRLHAEANDGYAIEEGVREADFPDDQRLHRAWPNPHTENGVQIANTSNTIRSDFSFEVTPESSRAKSALTGCGGLRTDGEIAYDHRVSVTWKRDKLLGNDRRYATATGRGEWHLDA</sequence>
<comment type="caution">
    <text evidence="1">The sequence shown here is derived from an EMBL/GenBank/DDBJ whole genome shotgun (WGS) entry which is preliminary data.</text>
</comment>
<dbReference type="PROSITE" id="PS51318">
    <property type="entry name" value="TAT"/>
    <property type="match status" value="1"/>
</dbReference>
<gene>
    <name evidence="1" type="ORF">ACFOKC_09840</name>
</gene>
<protein>
    <recommendedName>
        <fullName evidence="3">Tat (Twin-arginine translocation) pathway signal sequence</fullName>
    </recommendedName>
</protein>
<reference evidence="1 2" key="1">
    <citation type="journal article" date="2019" name="Int. J. Syst. Evol. Microbiol.">
        <title>The Global Catalogue of Microorganisms (GCM) 10K type strain sequencing project: providing services to taxonomists for standard genome sequencing and annotation.</title>
        <authorList>
            <consortium name="The Broad Institute Genomics Platform"/>
            <consortium name="The Broad Institute Genome Sequencing Center for Infectious Disease"/>
            <person name="Wu L."/>
            <person name="Ma J."/>
        </authorList>
    </citation>
    <scope>NUCLEOTIDE SEQUENCE [LARGE SCALE GENOMIC DNA]</scope>
    <source>
        <strain evidence="1 2">CGMCC 1.12562</strain>
    </source>
</reference>
<accession>A0ABD5NG70</accession>
<dbReference type="RefSeq" id="WP_232570858.1">
    <property type="nucleotide sequence ID" value="NZ_CP089466.1"/>
</dbReference>
<dbReference type="Proteomes" id="UP001595660">
    <property type="component" value="Unassembled WGS sequence"/>
</dbReference>
<dbReference type="EMBL" id="JBHRWN010000002">
    <property type="protein sequence ID" value="MFC3478024.1"/>
    <property type="molecule type" value="Genomic_DNA"/>
</dbReference>
<name>A0ABD5NG70_9EURY</name>
<dbReference type="InterPro" id="IPR006311">
    <property type="entry name" value="TAT_signal"/>
</dbReference>
<organism evidence="1 2">
    <name type="scientific">Halobacterium litoreum</name>
    <dbReference type="NCBI Taxonomy" id="2039234"/>
    <lineage>
        <taxon>Archaea</taxon>
        <taxon>Methanobacteriati</taxon>
        <taxon>Methanobacteriota</taxon>
        <taxon>Stenosarchaea group</taxon>
        <taxon>Halobacteria</taxon>
        <taxon>Halobacteriales</taxon>
        <taxon>Halobacteriaceae</taxon>
        <taxon>Halobacterium</taxon>
    </lineage>
</organism>
<evidence type="ECO:0000313" key="1">
    <source>
        <dbReference type="EMBL" id="MFC3478024.1"/>
    </source>
</evidence>
<keyword evidence="2" id="KW-1185">Reference proteome</keyword>